<keyword evidence="3" id="KW-1185">Reference proteome</keyword>
<evidence type="ECO:0000313" key="3">
    <source>
        <dbReference type="Proteomes" id="UP000218334"/>
    </source>
</evidence>
<feature type="domain" description="PWWP" evidence="1">
    <location>
        <begin position="10"/>
        <end position="59"/>
    </location>
</feature>
<dbReference type="Pfam" id="PF00855">
    <property type="entry name" value="PWWP"/>
    <property type="match status" value="1"/>
</dbReference>
<organism evidence="2 3">
    <name type="scientific">Armillaria solidipes</name>
    <dbReference type="NCBI Taxonomy" id="1076256"/>
    <lineage>
        <taxon>Eukaryota</taxon>
        <taxon>Fungi</taxon>
        <taxon>Dikarya</taxon>
        <taxon>Basidiomycota</taxon>
        <taxon>Agaricomycotina</taxon>
        <taxon>Agaricomycetes</taxon>
        <taxon>Agaricomycetidae</taxon>
        <taxon>Agaricales</taxon>
        <taxon>Marasmiineae</taxon>
        <taxon>Physalacriaceae</taxon>
        <taxon>Armillaria</taxon>
    </lineage>
</organism>
<dbReference type="SUPFAM" id="SSF63748">
    <property type="entry name" value="Tudor/PWWP/MBT"/>
    <property type="match status" value="1"/>
</dbReference>
<evidence type="ECO:0000313" key="2">
    <source>
        <dbReference type="EMBL" id="PBK59513.1"/>
    </source>
</evidence>
<accession>A0A2H3B6P4</accession>
<feature type="non-terminal residue" evidence="2">
    <location>
        <position position="1"/>
    </location>
</feature>
<dbReference type="InterPro" id="IPR000313">
    <property type="entry name" value="PWWP_dom"/>
</dbReference>
<sequence length="61" mass="6957">DQPAGTKVNFHLVRFFPAGNFSWLDPTDISKLQEHEIEAYMNELFKKSGDLLTGYKDALDP</sequence>
<evidence type="ECO:0000259" key="1">
    <source>
        <dbReference type="Pfam" id="PF00855"/>
    </source>
</evidence>
<proteinExistence type="predicted"/>
<dbReference type="Gene3D" id="2.30.30.140">
    <property type="match status" value="1"/>
</dbReference>
<protein>
    <recommendedName>
        <fullName evidence="1">PWWP domain-containing protein</fullName>
    </recommendedName>
</protein>
<gene>
    <name evidence="2" type="ORF">ARMSODRAFT_1071475</name>
</gene>
<name>A0A2H3B6P4_9AGAR</name>
<reference evidence="3" key="1">
    <citation type="journal article" date="2017" name="Nat. Ecol. Evol.">
        <title>Genome expansion and lineage-specific genetic innovations in the forest pathogenic fungi Armillaria.</title>
        <authorList>
            <person name="Sipos G."/>
            <person name="Prasanna A.N."/>
            <person name="Walter M.C."/>
            <person name="O'Connor E."/>
            <person name="Balint B."/>
            <person name="Krizsan K."/>
            <person name="Kiss B."/>
            <person name="Hess J."/>
            <person name="Varga T."/>
            <person name="Slot J."/>
            <person name="Riley R."/>
            <person name="Boka B."/>
            <person name="Rigling D."/>
            <person name="Barry K."/>
            <person name="Lee J."/>
            <person name="Mihaltcheva S."/>
            <person name="LaButti K."/>
            <person name="Lipzen A."/>
            <person name="Waldron R."/>
            <person name="Moloney N.M."/>
            <person name="Sperisen C."/>
            <person name="Kredics L."/>
            <person name="Vagvoelgyi C."/>
            <person name="Patrignani A."/>
            <person name="Fitzpatrick D."/>
            <person name="Nagy I."/>
            <person name="Doyle S."/>
            <person name="Anderson J.B."/>
            <person name="Grigoriev I.V."/>
            <person name="Gueldener U."/>
            <person name="Muensterkoetter M."/>
            <person name="Nagy L.G."/>
        </authorList>
    </citation>
    <scope>NUCLEOTIDE SEQUENCE [LARGE SCALE GENOMIC DNA]</scope>
    <source>
        <strain evidence="3">28-4</strain>
    </source>
</reference>
<dbReference type="STRING" id="1076256.A0A2H3B6P4"/>
<dbReference type="Proteomes" id="UP000218334">
    <property type="component" value="Unassembled WGS sequence"/>
</dbReference>
<dbReference type="EMBL" id="KZ293503">
    <property type="protein sequence ID" value="PBK59513.1"/>
    <property type="molecule type" value="Genomic_DNA"/>
</dbReference>
<dbReference type="AlphaFoldDB" id="A0A2H3B6P4"/>
<feature type="non-terminal residue" evidence="2">
    <location>
        <position position="61"/>
    </location>
</feature>